<feature type="non-terminal residue" evidence="2">
    <location>
        <position position="130"/>
    </location>
</feature>
<evidence type="ECO:0000313" key="2">
    <source>
        <dbReference type="EMBL" id="GAI25126.1"/>
    </source>
</evidence>
<dbReference type="SUPFAM" id="SSF53474">
    <property type="entry name" value="alpha/beta-Hydrolases"/>
    <property type="match status" value="1"/>
</dbReference>
<proteinExistence type="predicted"/>
<dbReference type="InterPro" id="IPR029058">
    <property type="entry name" value="AB_hydrolase_fold"/>
</dbReference>
<comment type="caution">
    <text evidence="2">The sequence shown here is derived from an EMBL/GenBank/DDBJ whole genome shotgun (WGS) entry which is preliminary data.</text>
</comment>
<protein>
    <recommendedName>
        <fullName evidence="3">AB hydrolase-1 domain-containing protein</fullName>
    </recommendedName>
</protein>
<reference evidence="2" key="1">
    <citation type="journal article" date="2014" name="Front. Microbiol.">
        <title>High frequency of phylogenetically diverse reductive dehalogenase-homologous genes in deep subseafloor sedimentary metagenomes.</title>
        <authorList>
            <person name="Kawai M."/>
            <person name="Futagami T."/>
            <person name="Toyoda A."/>
            <person name="Takaki Y."/>
            <person name="Nishi S."/>
            <person name="Hori S."/>
            <person name="Arai W."/>
            <person name="Tsubouchi T."/>
            <person name="Morono Y."/>
            <person name="Uchiyama I."/>
            <person name="Ito T."/>
            <person name="Fujiyama A."/>
            <person name="Inagaki F."/>
            <person name="Takami H."/>
        </authorList>
    </citation>
    <scope>NUCLEOTIDE SEQUENCE</scope>
    <source>
        <strain evidence="2">Expedition CK06-06</strain>
    </source>
</reference>
<gene>
    <name evidence="2" type="ORF">S06H3_24525</name>
</gene>
<keyword evidence="1" id="KW-0378">Hydrolase</keyword>
<dbReference type="GO" id="GO:0008233">
    <property type="term" value="F:peptidase activity"/>
    <property type="evidence" value="ECO:0007669"/>
    <property type="project" value="InterPro"/>
</dbReference>
<sequence length="130" mass="13631">YKDEFAIALQANSGGYSRQDVMDAAANVVLMMLGGGVESGGSAVAFTPPIVDTKGNEVPGSIAVIETVTLGGVEQTVTIRGADTTKPVLLFLHGGPGMPSSPWATWNNVHTDLEENFVFVHWDQRGAGKS</sequence>
<evidence type="ECO:0008006" key="3">
    <source>
        <dbReference type="Google" id="ProtNLM"/>
    </source>
</evidence>
<dbReference type="InterPro" id="IPR002410">
    <property type="entry name" value="Peptidase_S33"/>
</dbReference>
<dbReference type="GO" id="GO:0006508">
    <property type="term" value="P:proteolysis"/>
    <property type="evidence" value="ECO:0007669"/>
    <property type="project" value="InterPro"/>
</dbReference>
<accession>X1N4E9</accession>
<dbReference type="Gene3D" id="3.40.50.1820">
    <property type="entry name" value="alpha/beta hydrolase"/>
    <property type="match status" value="1"/>
</dbReference>
<dbReference type="EMBL" id="BARV01013682">
    <property type="protein sequence ID" value="GAI25126.1"/>
    <property type="molecule type" value="Genomic_DNA"/>
</dbReference>
<dbReference type="AlphaFoldDB" id="X1N4E9"/>
<organism evidence="2">
    <name type="scientific">marine sediment metagenome</name>
    <dbReference type="NCBI Taxonomy" id="412755"/>
    <lineage>
        <taxon>unclassified sequences</taxon>
        <taxon>metagenomes</taxon>
        <taxon>ecological metagenomes</taxon>
    </lineage>
</organism>
<name>X1N4E9_9ZZZZ</name>
<feature type="non-terminal residue" evidence="2">
    <location>
        <position position="1"/>
    </location>
</feature>
<dbReference type="PRINTS" id="PR00793">
    <property type="entry name" value="PROAMNOPTASE"/>
</dbReference>
<evidence type="ECO:0000256" key="1">
    <source>
        <dbReference type="ARBA" id="ARBA00022801"/>
    </source>
</evidence>